<dbReference type="InterPro" id="IPR055481">
    <property type="entry name" value="DUF7053"/>
</dbReference>
<dbReference type="Pfam" id="PF23155">
    <property type="entry name" value="DUF7053"/>
    <property type="match status" value="1"/>
</dbReference>
<dbReference type="AlphaFoldDB" id="A0A8H5AVQ0"/>
<organism evidence="2 3">
    <name type="scientific">Psilocybe cf. subviscida</name>
    <dbReference type="NCBI Taxonomy" id="2480587"/>
    <lineage>
        <taxon>Eukaryota</taxon>
        <taxon>Fungi</taxon>
        <taxon>Dikarya</taxon>
        <taxon>Basidiomycota</taxon>
        <taxon>Agaricomycotina</taxon>
        <taxon>Agaricomycetes</taxon>
        <taxon>Agaricomycetidae</taxon>
        <taxon>Agaricales</taxon>
        <taxon>Agaricineae</taxon>
        <taxon>Strophariaceae</taxon>
        <taxon>Psilocybe</taxon>
    </lineage>
</organism>
<dbReference type="EMBL" id="JAACJJ010000056">
    <property type="protein sequence ID" value="KAF5311829.1"/>
    <property type="molecule type" value="Genomic_DNA"/>
</dbReference>
<evidence type="ECO:0000313" key="2">
    <source>
        <dbReference type="EMBL" id="KAF5311829.1"/>
    </source>
</evidence>
<gene>
    <name evidence="2" type="ORF">D9619_003206</name>
</gene>
<feature type="domain" description="DUF7053" evidence="1">
    <location>
        <begin position="25"/>
        <end position="171"/>
    </location>
</feature>
<dbReference type="Proteomes" id="UP000567179">
    <property type="component" value="Unassembled WGS sequence"/>
</dbReference>
<reference evidence="2 3" key="1">
    <citation type="journal article" date="2020" name="ISME J.">
        <title>Uncovering the hidden diversity of litter-decomposition mechanisms in mushroom-forming fungi.</title>
        <authorList>
            <person name="Floudas D."/>
            <person name="Bentzer J."/>
            <person name="Ahren D."/>
            <person name="Johansson T."/>
            <person name="Persson P."/>
            <person name="Tunlid A."/>
        </authorList>
    </citation>
    <scope>NUCLEOTIDE SEQUENCE [LARGE SCALE GENOMIC DNA]</scope>
    <source>
        <strain evidence="2 3">CBS 101986</strain>
    </source>
</reference>
<accession>A0A8H5AVQ0</accession>
<comment type="caution">
    <text evidence="2">The sequence shown here is derived from an EMBL/GenBank/DDBJ whole genome shotgun (WGS) entry which is preliminary data.</text>
</comment>
<evidence type="ECO:0000259" key="1">
    <source>
        <dbReference type="Pfam" id="PF23155"/>
    </source>
</evidence>
<sequence>MKTNYVLAAMVHFSLRLWPLYLTREFTVQRQIPAAASDVLHRVVQDPDVALNISPLVTSVIPDPPSQTQARLDMSWYTVTERIKQGSERTVRLRVLWARVSDGADATVFAALGTRVRSSVRVREVKVEEGEDPQALYEETMIVEGLCFLMPLIISSAQKIHTDMLDIVAARVTS</sequence>
<name>A0A8H5AVQ0_9AGAR</name>
<evidence type="ECO:0000313" key="3">
    <source>
        <dbReference type="Proteomes" id="UP000567179"/>
    </source>
</evidence>
<keyword evidence="3" id="KW-1185">Reference proteome</keyword>
<proteinExistence type="predicted"/>
<protein>
    <recommendedName>
        <fullName evidence="1">DUF7053 domain-containing protein</fullName>
    </recommendedName>
</protein>